<dbReference type="PRINTS" id="PR00792">
    <property type="entry name" value="PEPSIN"/>
</dbReference>
<evidence type="ECO:0000256" key="1">
    <source>
        <dbReference type="ARBA" id="ARBA00007447"/>
    </source>
</evidence>
<dbReference type="Pfam" id="PF14543">
    <property type="entry name" value="TAXi_N"/>
    <property type="match status" value="1"/>
</dbReference>
<evidence type="ECO:0000313" key="10">
    <source>
        <dbReference type="EMBL" id="KAF8699422.1"/>
    </source>
</evidence>
<feature type="active site" evidence="6">
    <location>
        <position position="295"/>
    </location>
</feature>
<dbReference type="InterPro" id="IPR001461">
    <property type="entry name" value="Aspartic_peptidase_A1"/>
</dbReference>
<dbReference type="GO" id="GO:0005576">
    <property type="term" value="C:extracellular region"/>
    <property type="evidence" value="ECO:0007669"/>
    <property type="project" value="TreeGrafter"/>
</dbReference>
<dbReference type="PROSITE" id="PS51767">
    <property type="entry name" value="PEPTIDASE_A1"/>
    <property type="match status" value="1"/>
</dbReference>
<accession>A0A835BPJ5</accession>
<keyword evidence="8" id="KW-0732">Signal</keyword>
<keyword evidence="5" id="KW-0325">Glycoprotein</keyword>
<dbReference type="OrthoDB" id="637377at2759"/>
<dbReference type="AlphaFoldDB" id="A0A835BPJ5"/>
<feature type="region of interest" description="Disordered" evidence="7">
    <location>
        <begin position="415"/>
        <end position="436"/>
    </location>
</feature>
<evidence type="ECO:0000256" key="2">
    <source>
        <dbReference type="ARBA" id="ARBA00022670"/>
    </source>
</evidence>
<dbReference type="EMBL" id="JACEFO010001851">
    <property type="protein sequence ID" value="KAF8699422.1"/>
    <property type="molecule type" value="Genomic_DNA"/>
</dbReference>
<feature type="region of interest" description="Disordered" evidence="7">
    <location>
        <begin position="518"/>
        <end position="542"/>
    </location>
</feature>
<evidence type="ECO:0000256" key="6">
    <source>
        <dbReference type="PIRSR" id="PIRSR601461-1"/>
    </source>
</evidence>
<evidence type="ECO:0000256" key="3">
    <source>
        <dbReference type="ARBA" id="ARBA00022750"/>
    </source>
</evidence>
<feature type="domain" description="Peptidase A1" evidence="9">
    <location>
        <begin position="82"/>
        <end position="412"/>
    </location>
</feature>
<feature type="active site" evidence="6">
    <location>
        <position position="100"/>
    </location>
</feature>
<proteinExistence type="inferred from homology"/>
<evidence type="ECO:0000313" key="11">
    <source>
        <dbReference type="Proteomes" id="UP000636709"/>
    </source>
</evidence>
<evidence type="ECO:0000256" key="7">
    <source>
        <dbReference type="SAM" id="MobiDB-lite"/>
    </source>
</evidence>
<evidence type="ECO:0000259" key="9">
    <source>
        <dbReference type="PROSITE" id="PS51767"/>
    </source>
</evidence>
<feature type="chain" id="PRO_5032652788" description="Peptidase A1 domain-containing protein" evidence="8">
    <location>
        <begin position="18"/>
        <end position="542"/>
    </location>
</feature>
<comment type="caution">
    <text evidence="10">The sequence shown here is derived from an EMBL/GenBank/DDBJ whole genome shotgun (WGS) entry which is preliminary data.</text>
</comment>
<sequence>MALLTLTFSFLLAAANANRGVFRATMIHRTKTGAINFTQAARQSRHRLSMLASRLHTKTTTSSRVVDDAQIPVAMDGDGGAYDMEFSIGTPPQKLTAIVDTSSDLIWTKCGACTSCEPRGSPSYYPNNSSSFSKQPCSARLCRVLLYSMNVATCGAGGEECDYMYDYTFPNYTQGYLASETFTLGGDAVPGIGFGCTNMSEGFNGTASGVVGLSRSPVSLVSQLNASAFLYCLTRDASKTSPLLFGSSSLLTGAGVQSTPLTSDPSDSVYSVYLHNISIGDVTTYDYGFRYVLVDSSTTLTYLEDPLYSDAKNAILLQTDLARAPDRDGFEACYVAPSDGTSLDKAVPSMVLHFDGADMALPVGNYFVDVGDGVVCWVVQLSPYWDQSIIGNAMQVDFHVMYDVNNSVLSFQPANCDNLPGPPGSRSGSPRRSPPWAIFPSTEVAVPVLVSCHTADPRAQRRDASRRAWRSPGFTEELVAVEDEEQRKPIAMRTRAVGEPMQCSWKLECWMPVGVPADAGHDGEQRQAQAAPASLPPVNHRR</sequence>
<dbReference type="CDD" id="cd05476">
    <property type="entry name" value="pepsin_A_like_plant"/>
    <property type="match status" value="1"/>
</dbReference>
<feature type="compositionally biased region" description="Low complexity" evidence="7">
    <location>
        <begin position="424"/>
        <end position="435"/>
    </location>
</feature>
<dbReference type="Proteomes" id="UP000636709">
    <property type="component" value="Unassembled WGS sequence"/>
</dbReference>
<dbReference type="PANTHER" id="PTHR47967:SF30">
    <property type="entry name" value="PEPTIDASE A1 DOMAIN-CONTAINING PROTEIN"/>
    <property type="match status" value="1"/>
</dbReference>
<evidence type="ECO:0000256" key="8">
    <source>
        <dbReference type="SAM" id="SignalP"/>
    </source>
</evidence>
<reference evidence="10" key="1">
    <citation type="submission" date="2020-07" db="EMBL/GenBank/DDBJ databases">
        <title>Genome sequence and genetic diversity analysis of an under-domesticated orphan crop, white fonio (Digitaria exilis).</title>
        <authorList>
            <person name="Bennetzen J.L."/>
            <person name="Chen S."/>
            <person name="Ma X."/>
            <person name="Wang X."/>
            <person name="Yssel A.E.J."/>
            <person name="Chaluvadi S.R."/>
            <person name="Johnson M."/>
            <person name="Gangashetty P."/>
            <person name="Hamidou F."/>
            <person name="Sanogo M.D."/>
            <person name="Zwaenepoel A."/>
            <person name="Wallace J."/>
            <person name="Van De Peer Y."/>
            <person name="Van Deynze A."/>
        </authorList>
    </citation>
    <scope>NUCLEOTIDE SEQUENCE</scope>
    <source>
        <tissue evidence="10">Leaves</tissue>
    </source>
</reference>
<feature type="signal peptide" evidence="8">
    <location>
        <begin position="1"/>
        <end position="17"/>
    </location>
</feature>
<dbReference type="Pfam" id="PF14541">
    <property type="entry name" value="TAXi_C"/>
    <property type="match status" value="1"/>
</dbReference>
<keyword evidence="4" id="KW-0378">Hydrolase</keyword>
<gene>
    <name evidence="10" type="ORF">HU200_034692</name>
</gene>
<keyword evidence="3" id="KW-0064">Aspartyl protease</keyword>
<dbReference type="InterPro" id="IPR051708">
    <property type="entry name" value="Plant_Aspart_Prot_A1"/>
</dbReference>
<protein>
    <recommendedName>
        <fullName evidence="9">Peptidase A1 domain-containing protein</fullName>
    </recommendedName>
</protein>
<dbReference type="GO" id="GO:0004190">
    <property type="term" value="F:aspartic-type endopeptidase activity"/>
    <property type="evidence" value="ECO:0007669"/>
    <property type="project" value="UniProtKB-KW"/>
</dbReference>
<dbReference type="PANTHER" id="PTHR47967">
    <property type="entry name" value="OS07G0603500 PROTEIN-RELATED"/>
    <property type="match status" value="1"/>
</dbReference>
<dbReference type="InterPro" id="IPR021109">
    <property type="entry name" value="Peptidase_aspartic_dom_sf"/>
</dbReference>
<comment type="similarity">
    <text evidence="1">Belongs to the peptidase A1 family.</text>
</comment>
<keyword evidence="11" id="KW-1185">Reference proteome</keyword>
<evidence type="ECO:0000256" key="5">
    <source>
        <dbReference type="ARBA" id="ARBA00023180"/>
    </source>
</evidence>
<name>A0A835BPJ5_9POAL</name>
<dbReference type="InterPro" id="IPR034161">
    <property type="entry name" value="Pepsin-like_plant"/>
</dbReference>
<keyword evidence="2" id="KW-0645">Protease</keyword>
<organism evidence="10 11">
    <name type="scientific">Digitaria exilis</name>
    <dbReference type="NCBI Taxonomy" id="1010633"/>
    <lineage>
        <taxon>Eukaryota</taxon>
        <taxon>Viridiplantae</taxon>
        <taxon>Streptophyta</taxon>
        <taxon>Embryophyta</taxon>
        <taxon>Tracheophyta</taxon>
        <taxon>Spermatophyta</taxon>
        <taxon>Magnoliopsida</taxon>
        <taxon>Liliopsida</taxon>
        <taxon>Poales</taxon>
        <taxon>Poaceae</taxon>
        <taxon>PACMAD clade</taxon>
        <taxon>Panicoideae</taxon>
        <taxon>Panicodae</taxon>
        <taxon>Paniceae</taxon>
        <taxon>Anthephorinae</taxon>
        <taxon>Digitaria</taxon>
    </lineage>
</organism>
<dbReference type="InterPro" id="IPR032861">
    <property type="entry name" value="TAXi_N"/>
</dbReference>
<dbReference type="InterPro" id="IPR032799">
    <property type="entry name" value="TAXi_C"/>
</dbReference>
<dbReference type="GO" id="GO:0006508">
    <property type="term" value="P:proteolysis"/>
    <property type="evidence" value="ECO:0007669"/>
    <property type="project" value="UniProtKB-KW"/>
</dbReference>
<dbReference type="InterPro" id="IPR033121">
    <property type="entry name" value="PEPTIDASE_A1"/>
</dbReference>
<dbReference type="SUPFAM" id="SSF50630">
    <property type="entry name" value="Acid proteases"/>
    <property type="match status" value="1"/>
</dbReference>
<dbReference type="Gene3D" id="2.40.70.10">
    <property type="entry name" value="Acid Proteases"/>
    <property type="match status" value="2"/>
</dbReference>
<evidence type="ECO:0000256" key="4">
    <source>
        <dbReference type="ARBA" id="ARBA00022801"/>
    </source>
</evidence>